<name>A0ABY0D936_9BRAD</name>
<evidence type="ECO:0000313" key="2">
    <source>
        <dbReference type="Proteomes" id="UP000289946"/>
    </source>
</evidence>
<comment type="caution">
    <text evidence="1">The sequence shown here is derived from an EMBL/GenBank/DDBJ whole genome shotgun (WGS) entry which is preliminary data.</text>
</comment>
<protein>
    <submittedName>
        <fullName evidence="1">Uncharacterized protein</fullName>
    </submittedName>
</protein>
<proteinExistence type="predicted"/>
<keyword evidence="2" id="KW-1185">Reference proteome</keyword>
<gene>
    <name evidence="1" type="ORF">EAS62_39620</name>
</gene>
<dbReference type="EMBL" id="RDRA01000058">
    <property type="protein sequence ID" value="RXG84568.1"/>
    <property type="molecule type" value="Genomic_DNA"/>
</dbReference>
<dbReference type="Proteomes" id="UP000289946">
    <property type="component" value="Unassembled WGS sequence"/>
</dbReference>
<evidence type="ECO:0000313" key="1">
    <source>
        <dbReference type="EMBL" id="RXG84568.1"/>
    </source>
</evidence>
<sequence length="67" mass="7550">MSIEVVRIRWRIKFDQPAVFILLSNLLAMPRGCSGGGRAHQALRRRTSGRGSLAEVTLFIRLKDAKK</sequence>
<organism evidence="1 2">
    <name type="scientific">Bradyrhizobium zhanjiangense</name>
    <dbReference type="NCBI Taxonomy" id="1325107"/>
    <lineage>
        <taxon>Bacteria</taxon>
        <taxon>Pseudomonadati</taxon>
        <taxon>Pseudomonadota</taxon>
        <taxon>Alphaproteobacteria</taxon>
        <taxon>Hyphomicrobiales</taxon>
        <taxon>Nitrobacteraceae</taxon>
        <taxon>Bradyrhizobium</taxon>
    </lineage>
</organism>
<reference evidence="1 2" key="1">
    <citation type="submission" date="2018-10" db="EMBL/GenBank/DDBJ databases">
        <title>Bradyrhizobium sp. nov., isolated from effective nodules of peanut in China.</title>
        <authorList>
            <person name="Li Y."/>
        </authorList>
    </citation>
    <scope>NUCLEOTIDE SEQUENCE [LARGE SCALE GENOMIC DNA]</scope>
    <source>
        <strain evidence="1 2">CCBAU 51781</strain>
    </source>
</reference>
<accession>A0ABY0D936</accession>